<dbReference type="PANTHER" id="PTHR48207:SF4">
    <property type="entry name" value="BLL6097 PROTEIN"/>
    <property type="match status" value="1"/>
</dbReference>
<sequence>MMTDAAPTPRGPLAGIRILDLTAVILGPYATMLLGDMGAEIIKVESPGEGGGDIMRWPGTWPEAAGPGMGPLYMMYNKNKKSVALDLKRPEDQEACIALAQTCDVVCSNMRMDTAARLTMDYDSLKARIPNLIYVHAAGFGADGPYAGRPAYDDLIQGISGGADILPRVDGNPAPRYLPTLAADKTVGLFMVQAVIAALFHKQRTGEGQFVEVPMFECYTHFVMHENLYGHVYDPAPEGSGFGYGRIHNPDRRPYQSKDGWIGILPYSDKNWSDFFALAGRPELNTDPKFSTYRARMVNIKELYSMMDGMVATRTNDDWAKVLTEKAIPFAPINRFDDLMNDPHLKAVGFFSKHAHPDGYTWVDMKHPVNYSASPASTRLAPPKLGQDTADVLKDAGVSLPKAAE</sequence>
<dbReference type="Gene3D" id="3.40.50.10540">
    <property type="entry name" value="Crotonobetainyl-coa:carnitine coa-transferase, domain 1"/>
    <property type="match status" value="1"/>
</dbReference>
<evidence type="ECO:0000313" key="3">
    <source>
        <dbReference type="Proteomes" id="UP000298588"/>
    </source>
</evidence>
<dbReference type="InterPro" id="IPR044855">
    <property type="entry name" value="CoA-Trfase_III_dom3_sf"/>
</dbReference>
<dbReference type="Proteomes" id="UP000298588">
    <property type="component" value="Chromosome"/>
</dbReference>
<dbReference type="Gene3D" id="3.30.1540.10">
    <property type="entry name" value="formyl-coa transferase, domain 3"/>
    <property type="match status" value="1"/>
</dbReference>
<proteinExistence type="predicted"/>
<dbReference type="GO" id="GO:0008410">
    <property type="term" value="F:CoA-transferase activity"/>
    <property type="evidence" value="ECO:0007669"/>
    <property type="project" value="TreeGrafter"/>
</dbReference>
<dbReference type="InterPro" id="IPR003673">
    <property type="entry name" value="CoA-Trfase_fam_III"/>
</dbReference>
<dbReference type="InterPro" id="IPR023606">
    <property type="entry name" value="CoA-Trfase_III_dom_1_sf"/>
</dbReference>
<reference evidence="2 3" key="1">
    <citation type="submission" date="2019-04" db="EMBL/GenBank/DDBJ databases">
        <title>Phreatobacter aquaticus sp. nov.</title>
        <authorList>
            <person name="Choi A."/>
            <person name="Baek K."/>
        </authorList>
    </citation>
    <scope>NUCLEOTIDE SEQUENCE [LARGE SCALE GENOMIC DNA]</scope>
    <source>
        <strain evidence="2 3">NMCR1094</strain>
    </source>
</reference>
<dbReference type="PANTHER" id="PTHR48207">
    <property type="entry name" value="SUCCINATE--HYDROXYMETHYLGLUTARATE COA-TRANSFERASE"/>
    <property type="match status" value="1"/>
</dbReference>
<dbReference type="KEGG" id="paqt:E8L99_05470"/>
<accession>A0A4D7QHE7</accession>
<dbReference type="SUPFAM" id="SSF89796">
    <property type="entry name" value="CoA-transferase family III (CaiB/BaiF)"/>
    <property type="match status" value="1"/>
</dbReference>
<evidence type="ECO:0000256" key="1">
    <source>
        <dbReference type="ARBA" id="ARBA00022679"/>
    </source>
</evidence>
<protein>
    <submittedName>
        <fullName evidence="2">CoA transferase</fullName>
    </submittedName>
</protein>
<dbReference type="EMBL" id="CP039865">
    <property type="protein sequence ID" value="QCK85269.1"/>
    <property type="molecule type" value="Genomic_DNA"/>
</dbReference>
<dbReference type="OrthoDB" id="5720311at2"/>
<organism evidence="2 3">
    <name type="scientific">Phreatobacter aquaticus</name>
    <dbReference type="NCBI Taxonomy" id="2570229"/>
    <lineage>
        <taxon>Bacteria</taxon>
        <taxon>Pseudomonadati</taxon>
        <taxon>Pseudomonadota</taxon>
        <taxon>Alphaproteobacteria</taxon>
        <taxon>Hyphomicrobiales</taxon>
        <taxon>Phreatobacteraceae</taxon>
        <taxon>Phreatobacter</taxon>
    </lineage>
</organism>
<dbReference type="InterPro" id="IPR050483">
    <property type="entry name" value="CoA-transferase_III_domain"/>
</dbReference>
<gene>
    <name evidence="2" type="ORF">E8L99_05470</name>
</gene>
<keyword evidence="1 2" id="KW-0808">Transferase</keyword>
<name>A0A4D7QHE7_9HYPH</name>
<keyword evidence="3" id="KW-1185">Reference proteome</keyword>
<evidence type="ECO:0000313" key="2">
    <source>
        <dbReference type="EMBL" id="QCK85269.1"/>
    </source>
</evidence>
<dbReference type="AlphaFoldDB" id="A0A4D7QHE7"/>
<dbReference type="Pfam" id="PF02515">
    <property type="entry name" value="CoA_transf_3"/>
    <property type="match status" value="1"/>
</dbReference>